<keyword evidence="2" id="KW-0677">Repeat</keyword>
<dbReference type="Gene3D" id="3.30.160.60">
    <property type="entry name" value="Classic Zinc Finger"/>
    <property type="match status" value="3"/>
</dbReference>
<name>A0A8D8Z783_9HEMI</name>
<evidence type="ECO:0000256" key="5">
    <source>
        <dbReference type="PROSITE-ProRule" id="PRU00042"/>
    </source>
</evidence>
<keyword evidence="4" id="KW-0862">Zinc</keyword>
<dbReference type="Pfam" id="PF00096">
    <property type="entry name" value="zf-C2H2"/>
    <property type="match status" value="3"/>
</dbReference>
<dbReference type="PROSITE" id="PS50157">
    <property type="entry name" value="ZINC_FINGER_C2H2_2"/>
    <property type="match status" value="4"/>
</dbReference>
<dbReference type="GO" id="GO:0000978">
    <property type="term" value="F:RNA polymerase II cis-regulatory region sequence-specific DNA binding"/>
    <property type="evidence" value="ECO:0007669"/>
    <property type="project" value="TreeGrafter"/>
</dbReference>
<proteinExistence type="predicted"/>
<feature type="compositionally biased region" description="Low complexity" evidence="6">
    <location>
        <begin position="236"/>
        <end position="270"/>
    </location>
</feature>
<dbReference type="FunFam" id="3.30.160.60:FF:000624">
    <property type="entry name" value="zinc finger protein 697"/>
    <property type="match status" value="1"/>
</dbReference>
<evidence type="ECO:0000259" key="7">
    <source>
        <dbReference type="PROSITE" id="PS50157"/>
    </source>
</evidence>
<evidence type="ECO:0000256" key="4">
    <source>
        <dbReference type="ARBA" id="ARBA00022833"/>
    </source>
</evidence>
<dbReference type="SUPFAM" id="SSF57667">
    <property type="entry name" value="beta-beta-alpha zinc fingers"/>
    <property type="match status" value="2"/>
</dbReference>
<dbReference type="AlphaFoldDB" id="A0A8D8Z783"/>
<feature type="domain" description="C2H2-type" evidence="7">
    <location>
        <begin position="342"/>
        <end position="369"/>
    </location>
</feature>
<keyword evidence="1" id="KW-0479">Metal-binding</keyword>
<feature type="compositionally biased region" description="Polar residues" evidence="6">
    <location>
        <begin position="226"/>
        <end position="235"/>
    </location>
</feature>
<feature type="compositionally biased region" description="Low complexity" evidence="6">
    <location>
        <begin position="92"/>
        <end position="129"/>
    </location>
</feature>
<feature type="domain" description="C2H2-type" evidence="7">
    <location>
        <begin position="184"/>
        <end position="208"/>
    </location>
</feature>
<feature type="domain" description="C2H2-type" evidence="7">
    <location>
        <begin position="286"/>
        <end position="313"/>
    </location>
</feature>
<evidence type="ECO:0000256" key="1">
    <source>
        <dbReference type="ARBA" id="ARBA00022723"/>
    </source>
</evidence>
<dbReference type="PROSITE" id="PS00028">
    <property type="entry name" value="ZINC_FINGER_C2H2_1"/>
    <property type="match status" value="4"/>
</dbReference>
<evidence type="ECO:0000313" key="8">
    <source>
        <dbReference type="EMBL" id="CAG6741166.1"/>
    </source>
</evidence>
<evidence type="ECO:0000256" key="3">
    <source>
        <dbReference type="ARBA" id="ARBA00022771"/>
    </source>
</evidence>
<evidence type="ECO:0000256" key="6">
    <source>
        <dbReference type="SAM" id="MobiDB-lite"/>
    </source>
</evidence>
<dbReference type="FunFam" id="3.30.160.60:FF:000765">
    <property type="entry name" value="Zinc finger 45-like"/>
    <property type="match status" value="1"/>
</dbReference>
<feature type="region of interest" description="Disordered" evidence="6">
    <location>
        <begin position="224"/>
        <end position="288"/>
    </location>
</feature>
<protein>
    <submittedName>
        <fullName evidence="8">Zinc finger protein 45</fullName>
    </submittedName>
</protein>
<dbReference type="EMBL" id="HBUF01423792">
    <property type="protein sequence ID" value="CAG6741166.1"/>
    <property type="molecule type" value="Transcribed_RNA"/>
</dbReference>
<dbReference type="InterPro" id="IPR036236">
    <property type="entry name" value="Znf_C2H2_sf"/>
</dbReference>
<keyword evidence="3 5" id="KW-0863">Zinc-finger</keyword>
<sequence>MDKATYLGMQQHMYQQHMSKTLTHYIPTLKVPQVLGSNGQHLLDNPLGGPHIMDPAAGLQNYPLMPATVNDSLRPLTWPSDYSSPVQHSAVSSAPFMTPSTPSTPPISSTPSSSSSSSQSQHTQTTFPPVDEMKNGGGSVKTKGQNKIDPNSNKSFTCTECGKGLARKDKLVIHMRIHTGEKPYICEVCKKAFARRDKLVIHMNKLKHITPSNLAPLGKRSITVAPASSSTGEPKQQTQQQQQQQGSNGTSNGTQQQQQNNNSNNSNMNNRKPTESKQSPGQQPLWRCDTCGRMLSSREEWLAHTRTHLDPHPPPTLPPHHPLSWAPSPSTPQYPINPEQNHFCLMCRQEFPDRTEFMFHLRTHFKDHQNNSLDTARLCT</sequence>
<dbReference type="InterPro" id="IPR013087">
    <property type="entry name" value="Znf_C2H2_type"/>
</dbReference>
<dbReference type="GO" id="GO:0008270">
    <property type="term" value="F:zinc ion binding"/>
    <property type="evidence" value="ECO:0007669"/>
    <property type="project" value="UniProtKB-KW"/>
</dbReference>
<dbReference type="PANTHER" id="PTHR23235:SF120">
    <property type="entry name" value="KRUPPEL-LIKE FACTOR 15"/>
    <property type="match status" value="1"/>
</dbReference>
<accession>A0A8D8Z783</accession>
<evidence type="ECO:0000256" key="2">
    <source>
        <dbReference type="ARBA" id="ARBA00022737"/>
    </source>
</evidence>
<feature type="compositionally biased region" description="Polar residues" evidence="6">
    <location>
        <begin position="82"/>
        <end position="91"/>
    </location>
</feature>
<reference evidence="8" key="1">
    <citation type="submission" date="2021-05" db="EMBL/GenBank/DDBJ databases">
        <authorList>
            <person name="Alioto T."/>
            <person name="Alioto T."/>
            <person name="Gomez Garrido J."/>
        </authorList>
    </citation>
    <scope>NUCLEOTIDE SEQUENCE</scope>
</reference>
<feature type="compositionally biased region" description="Polar residues" evidence="6">
    <location>
        <begin position="142"/>
        <end position="155"/>
    </location>
</feature>
<organism evidence="8">
    <name type="scientific">Cacopsylla melanoneura</name>
    <dbReference type="NCBI Taxonomy" id="428564"/>
    <lineage>
        <taxon>Eukaryota</taxon>
        <taxon>Metazoa</taxon>
        <taxon>Ecdysozoa</taxon>
        <taxon>Arthropoda</taxon>
        <taxon>Hexapoda</taxon>
        <taxon>Insecta</taxon>
        <taxon>Pterygota</taxon>
        <taxon>Neoptera</taxon>
        <taxon>Paraneoptera</taxon>
        <taxon>Hemiptera</taxon>
        <taxon>Sternorrhyncha</taxon>
        <taxon>Psylloidea</taxon>
        <taxon>Psyllidae</taxon>
        <taxon>Psyllinae</taxon>
        <taxon>Cacopsylla</taxon>
    </lineage>
</organism>
<dbReference type="SMART" id="SM00355">
    <property type="entry name" value="ZnF_C2H2"/>
    <property type="match status" value="4"/>
</dbReference>
<feature type="region of interest" description="Disordered" evidence="6">
    <location>
        <begin position="82"/>
        <end position="155"/>
    </location>
</feature>
<dbReference type="PANTHER" id="PTHR23235">
    <property type="entry name" value="KRUEPPEL-LIKE TRANSCRIPTION FACTOR"/>
    <property type="match status" value="1"/>
</dbReference>
<dbReference type="GO" id="GO:0000981">
    <property type="term" value="F:DNA-binding transcription factor activity, RNA polymerase II-specific"/>
    <property type="evidence" value="ECO:0007669"/>
    <property type="project" value="TreeGrafter"/>
</dbReference>
<feature type="domain" description="C2H2-type" evidence="7">
    <location>
        <begin position="156"/>
        <end position="183"/>
    </location>
</feature>